<reference evidence="1" key="2">
    <citation type="journal article" date="2015" name="Data Brief">
        <title>Shoot transcriptome of the giant reed, Arundo donax.</title>
        <authorList>
            <person name="Barrero R.A."/>
            <person name="Guerrero F.D."/>
            <person name="Moolhuijzen P."/>
            <person name="Goolsby J.A."/>
            <person name="Tidwell J."/>
            <person name="Bellgard S.E."/>
            <person name="Bellgard M.I."/>
        </authorList>
    </citation>
    <scope>NUCLEOTIDE SEQUENCE</scope>
    <source>
        <tissue evidence="1">Shoot tissue taken approximately 20 cm above the soil surface</tissue>
    </source>
</reference>
<evidence type="ECO:0000313" key="1">
    <source>
        <dbReference type="EMBL" id="JAE37607.1"/>
    </source>
</evidence>
<proteinExistence type="predicted"/>
<organism evidence="1">
    <name type="scientific">Arundo donax</name>
    <name type="common">Giant reed</name>
    <name type="synonym">Donax arundinaceus</name>
    <dbReference type="NCBI Taxonomy" id="35708"/>
    <lineage>
        <taxon>Eukaryota</taxon>
        <taxon>Viridiplantae</taxon>
        <taxon>Streptophyta</taxon>
        <taxon>Embryophyta</taxon>
        <taxon>Tracheophyta</taxon>
        <taxon>Spermatophyta</taxon>
        <taxon>Magnoliopsida</taxon>
        <taxon>Liliopsida</taxon>
        <taxon>Poales</taxon>
        <taxon>Poaceae</taxon>
        <taxon>PACMAD clade</taxon>
        <taxon>Arundinoideae</taxon>
        <taxon>Arundineae</taxon>
        <taxon>Arundo</taxon>
    </lineage>
</organism>
<sequence length="47" mass="5300">MEVPNLLPIGDTGYFISVPIRVSMQIKCSQPKIHCRFAGIQTQKEQP</sequence>
<accession>A0A0A9HLM5</accession>
<reference evidence="1" key="1">
    <citation type="submission" date="2014-09" db="EMBL/GenBank/DDBJ databases">
        <authorList>
            <person name="Magalhaes I.L.F."/>
            <person name="Oliveira U."/>
            <person name="Santos F.R."/>
            <person name="Vidigal T.H.D.A."/>
            <person name="Brescovit A.D."/>
            <person name="Santos A.J."/>
        </authorList>
    </citation>
    <scope>NUCLEOTIDE SEQUENCE</scope>
    <source>
        <tissue evidence="1">Shoot tissue taken approximately 20 cm above the soil surface</tissue>
    </source>
</reference>
<dbReference type="AlphaFoldDB" id="A0A0A9HLM5"/>
<protein>
    <submittedName>
        <fullName evidence="1">Uncharacterized protein</fullName>
    </submittedName>
</protein>
<dbReference type="EMBL" id="GBRH01160289">
    <property type="protein sequence ID" value="JAE37607.1"/>
    <property type="molecule type" value="Transcribed_RNA"/>
</dbReference>
<name>A0A0A9HLM5_ARUDO</name>